<proteinExistence type="predicted"/>
<reference evidence="1" key="2">
    <citation type="journal article" date="2015" name="Fish Shellfish Immunol.">
        <title>Early steps in the European eel (Anguilla anguilla)-Vibrio vulnificus interaction in the gills: Role of the RtxA13 toxin.</title>
        <authorList>
            <person name="Callol A."/>
            <person name="Pajuelo D."/>
            <person name="Ebbesson L."/>
            <person name="Teles M."/>
            <person name="MacKenzie S."/>
            <person name="Amaro C."/>
        </authorList>
    </citation>
    <scope>NUCLEOTIDE SEQUENCE</scope>
</reference>
<protein>
    <submittedName>
        <fullName evidence="1">Uncharacterized protein</fullName>
    </submittedName>
</protein>
<organism evidence="1">
    <name type="scientific">Anguilla anguilla</name>
    <name type="common">European freshwater eel</name>
    <name type="synonym">Muraena anguilla</name>
    <dbReference type="NCBI Taxonomy" id="7936"/>
    <lineage>
        <taxon>Eukaryota</taxon>
        <taxon>Metazoa</taxon>
        <taxon>Chordata</taxon>
        <taxon>Craniata</taxon>
        <taxon>Vertebrata</taxon>
        <taxon>Euteleostomi</taxon>
        <taxon>Actinopterygii</taxon>
        <taxon>Neopterygii</taxon>
        <taxon>Teleostei</taxon>
        <taxon>Anguilliformes</taxon>
        <taxon>Anguillidae</taxon>
        <taxon>Anguilla</taxon>
    </lineage>
</organism>
<reference evidence="1" key="1">
    <citation type="submission" date="2014-11" db="EMBL/GenBank/DDBJ databases">
        <authorList>
            <person name="Amaro Gonzalez C."/>
        </authorList>
    </citation>
    <scope>NUCLEOTIDE SEQUENCE</scope>
</reference>
<name>A0A0E9TSD5_ANGAN</name>
<dbReference type="EMBL" id="GBXM01052924">
    <property type="protein sequence ID" value="JAH55653.1"/>
    <property type="molecule type" value="Transcribed_RNA"/>
</dbReference>
<accession>A0A0E9TSD5</accession>
<evidence type="ECO:0000313" key="1">
    <source>
        <dbReference type="EMBL" id="JAH55653.1"/>
    </source>
</evidence>
<sequence>MDYCFLFSRIIAASFYMLISQEESTV</sequence>
<dbReference type="AlphaFoldDB" id="A0A0E9TSD5"/>